<dbReference type="Gene3D" id="3.90.550.10">
    <property type="entry name" value="Spore Coat Polysaccharide Biosynthesis Protein SpsA, Chain A"/>
    <property type="match status" value="1"/>
</dbReference>
<feature type="binding site" evidence="8">
    <location>
        <begin position="12"/>
        <end position="14"/>
    </location>
    <ligand>
        <name>GTP</name>
        <dbReference type="ChEBI" id="CHEBI:37565"/>
    </ligand>
</feature>
<feature type="binding site" evidence="8">
    <location>
        <position position="25"/>
    </location>
    <ligand>
        <name>GTP</name>
        <dbReference type="ChEBI" id="CHEBI:37565"/>
    </ligand>
</feature>
<dbReference type="InterPro" id="IPR025877">
    <property type="entry name" value="MobA-like_NTP_Trfase"/>
</dbReference>
<dbReference type="CDD" id="cd02503">
    <property type="entry name" value="MobA"/>
    <property type="match status" value="1"/>
</dbReference>
<evidence type="ECO:0000256" key="2">
    <source>
        <dbReference type="ARBA" id="ARBA00022679"/>
    </source>
</evidence>
<evidence type="ECO:0000256" key="6">
    <source>
        <dbReference type="ARBA" id="ARBA00023134"/>
    </source>
</evidence>
<evidence type="ECO:0000256" key="8">
    <source>
        <dbReference type="HAMAP-Rule" id="MF_00316"/>
    </source>
</evidence>
<dbReference type="PANTHER" id="PTHR19136">
    <property type="entry name" value="MOLYBDENUM COFACTOR GUANYLYLTRANSFERASE"/>
    <property type="match status" value="1"/>
</dbReference>
<gene>
    <name evidence="8" type="primary">mobA</name>
    <name evidence="10" type="ORF">Ga0074115_11145</name>
    <name evidence="11" type="ORF">Ga0076813_13056</name>
</gene>
<keyword evidence="3 8" id="KW-0479">Metal-binding</keyword>
<keyword evidence="6 8" id="KW-0342">GTP-binding</keyword>
<evidence type="ECO:0000313" key="13">
    <source>
        <dbReference type="Proteomes" id="UP000051634"/>
    </source>
</evidence>
<dbReference type="GO" id="GO:0061603">
    <property type="term" value="F:molybdenum cofactor guanylyltransferase activity"/>
    <property type="evidence" value="ECO:0007669"/>
    <property type="project" value="UniProtKB-EC"/>
</dbReference>
<evidence type="ECO:0000256" key="5">
    <source>
        <dbReference type="ARBA" id="ARBA00022842"/>
    </source>
</evidence>
<keyword evidence="1 8" id="KW-0963">Cytoplasm</keyword>
<dbReference type="InterPro" id="IPR013482">
    <property type="entry name" value="Molybde_CF_guanTrfase"/>
</dbReference>
<dbReference type="SUPFAM" id="SSF53448">
    <property type="entry name" value="Nucleotide-diphospho-sugar transferases"/>
    <property type="match status" value="1"/>
</dbReference>
<keyword evidence="10" id="KW-0548">Nucleotidyltransferase</keyword>
<keyword evidence="7 8" id="KW-0501">Molybdenum cofactor biosynthesis</keyword>
<evidence type="ECO:0000313" key="12">
    <source>
        <dbReference type="Proteomes" id="UP000051276"/>
    </source>
</evidence>
<dbReference type="PATRIC" id="fig|54398.3.peg.1670"/>
<dbReference type="HAMAP" id="MF_00316">
    <property type="entry name" value="MobA"/>
    <property type="match status" value="1"/>
</dbReference>
<evidence type="ECO:0000313" key="10">
    <source>
        <dbReference type="EMBL" id="KRT54922.1"/>
    </source>
</evidence>
<comment type="domain">
    <text evidence="8">The N-terminal domain determines nucleotide recognition and specific binding, while the C-terminal domain determines the specific binding to the target protein.</text>
</comment>
<dbReference type="Proteomes" id="UP000051634">
    <property type="component" value="Unassembled WGS sequence"/>
</dbReference>
<evidence type="ECO:0000256" key="1">
    <source>
        <dbReference type="ARBA" id="ARBA00022490"/>
    </source>
</evidence>
<dbReference type="STRING" id="54398.Ga0074115_11145"/>
<feature type="domain" description="MobA-like NTP transferase" evidence="9">
    <location>
        <begin position="9"/>
        <end position="161"/>
    </location>
</feature>
<evidence type="ECO:0000313" key="11">
    <source>
        <dbReference type="EMBL" id="KRT58219.1"/>
    </source>
</evidence>
<dbReference type="AlphaFoldDB" id="A0A0T5YWK1"/>
<dbReference type="EMBL" id="LDXT01000086">
    <property type="protein sequence ID" value="KRT54922.1"/>
    <property type="molecule type" value="Genomic_DNA"/>
</dbReference>
<comment type="subunit">
    <text evidence="8">Monomer.</text>
</comment>
<dbReference type="GO" id="GO:0005525">
    <property type="term" value="F:GTP binding"/>
    <property type="evidence" value="ECO:0007669"/>
    <property type="project" value="UniProtKB-UniRule"/>
</dbReference>
<accession>A0A0T5YWK1</accession>
<keyword evidence="4 8" id="KW-0547">Nucleotide-binding</keyword>
<evidence type="ECO:0000256" key="4">
    <source>
        <dbReference type="ARBA" id="ARBA00022741"/>
    </source>
</evidence>
<comment type="cofactor">
    <cofactor evidence="8">
        <name>Mg(2+)</name>
        <dbReference type="ChEBI" id="CHEBI:18420"/>
    </cofactor>
</comment>
<feature type="binding site" evidence="8">
    <location>
        <position position="71"/>
    </location>
    <ligand>
        <name>GTP</name>
        <dbReference type="ChEBI" id="CHEBI:37565"/>
    </ligand>
</feature>
<dbReference type="Pfam" id="PF12804">
    <property type="entry name" value="NTP_transf_3"/>
    <property type="match status" value="1"/>
</dbReference>
<evidence type="ECO:0000256" key="7">
    <source>
        <dbReference type="ARBA" id="ARBA00023150"/>
    </source>
</evidence>
<comment type="catalytic activity">
    <reaction evidence="8">
        <text>Mo-molybdopterin + GTP + H(+) = Mo-molybdopterin guanine dinucleotide + diphosphate</text>
        <dbReference type="Rhea" id="RHEA:34243"/>
        <dbReference type="ChEBI" id="CHEBI:15378"/>
        <dbReference type="ChEBI" id="CHEBI:33019"/>
        <dbReference type="ChEBI" id="CHEBI:37565"/>
        <dbReference type="ChEBI" id="CHEBI:71302"/>
        <dbReference type="ChEBI" id="CHEBI:71310"/>
        <dbReference type="EC" id="2.7.7.77"/>
    </reaction>
</comment>
<organism evidence="10 13">
    <name type="scientific">endosymbiont of Ridgeia piscesae</name>
    <dbReference type="NCBI Taxonomy" id="54398"/>
    <lineage>
        <taxon>Bacteria</taxon>
        <taxon>Pseudomonadati</taxon>
        <taxon>Pseudomonadota</taxon>
        <taxon>Gammaproteobacteria</taxon>
        <taxon>sulfur-oxidizing symbionts</taxon>
    </lineage>
</organism>
<feature type="binding site" evidence="8">
    <location>
        <position position="101"/>
    </location>
    <ligand>
        <name>Mg(2+)</name>
        <dbReference type="ChEBI" id="CHEBI:18420"/>
    </ligand>
</feature>
<reference evidence="12 13" key="1">
    <citation type="submission" date="2015-11" db="EMBL/GenBank/DDBJ databases">
        <title>The genome of Candidatus Endoriftia persephone in Ridgeia piscesae and population structure of the North Eastern Pacific vestimentiferan symbionts.</title>
        <authorList>
            <person name="Perez M."/>
            <person name="Juniper K.S."/>
        </authorList>
    </citation>
    <scope>NUCLEOTIDE SEQUENCE [LARGE SCALE GENOMIC DNA]</scope>
    <source>
        <strain evidence="11">Ind10</strain>
        <strain evidence="10">Ind11</strain>
    </source>
</reference>
<name>A0A0T5YWK1_9GAMM</name>
<dbReference type="Proteomes" id="UP000051276">
    <property type="component" value="Unassembled WGS sequence"/>
</dbReference>
<comment type="function">
    <text evidence="8">Transfers a GMP moiety from GTP to Mo-molybdopterin (Mo-MPT) cofactor (Moco or molybdenum cofactor) to form Mo-molybdopterin guanine dinucleotide (Mo-MGD) cofactor.</text>
</comment>
<dbReference type="EC" id="2.7.7.77" evidence="8"/>
<dbReference type="EMBL" id="LMXI01000389">
    <property type="protein sequence ID" value="KRT58219.1"/>
    <property type="molecule type" value="Genomic_DNA"/>
</dbReference>
<protein>
    <recommendedName>
        <fullName evidence="8">Molybdenum cofactor guanylyltransferase</fullName>
        <shortName evidence="8">MoCo guanylyltransferase</shortName>
        <ecNumber evidence="8">2.7.7.77</ecNumber>
    </recommendedName>
    <alternativeName>
        <fullName evidence="8">GTP:molybdopterin guanylyltransferase</fullName>
    </alternativeName>
    <alternativeName>
        <fullName evidence="8">Mo-MPT guanylyltransferase</fullName>
    </alternativeName>
    <alternativeName>
        <fullName evidence="8">Molybdopterin guanylyltransferase</fullName>
    </alternativeName>
    <alternativeName>
        <fullName evidence="8">Molybdopterin-guanine dinucleotide synthase</fullName>
        <shortName evidence="8">MGD synthase</shortName>
    </alternativeName>
</protein>
<keyword evidence="5 8" id="KW-0460">Magnesium</keyword>
<comment type="caution">
    <text evidence="10">The sequence shown here is derived from an EMBL/GenBank/DDBJ whole genome shotgun (WGS) entry which is preliminary data.</text>
</comment>
<dbReference type="GO" id="GO:1902758">
    <property type="term" value="P:bis(molybdopterin guanine dinucleotide)molybdenum biosynthetic process"/>
    <property type="evidence" value="ECO:0007669"/>
    <property type="project" value="TreeGrafter"/>
</dbReference>
<evidence type="ECO:0000256" key="3">
    <source>
        <dbReference type="ARBA" id="ARBA00022723"/>
    </source>
</evidence>
<proteinExistence type="inferred from homology"/>
<dbReference type="GO" id="GO:0005737">
    <property type="term" value="C:cytoplasm"/>
    <property type="evidence" value="ECO:0007669"/>
    <property type="project" value="UniProtKB-SubCell"/>
</dbReference>
<dbReference type="OrthoDB" id="9788394at2"/>
<dbReference type="GO" id="GO:0046872">
    <property type="term" value="F:metal ion binding"/>
    <property type="evidence" value="ECO:0007669"/>
    <property type="project" value="UniProtKB-KW"/>
</dbReference>
<dbReference type="NCBIfam" id="TIGR02665">
    <property type="entry name" value="molyb_mobA"/>
    <property type="match status" value="1"/>
</dbReference>
<dbReference type="InterPro" id="IPR029044">
    <property type="entry name" value="Nucleotide-diphossugar_trans"/>
</dbReference>
<dbReference type="RefSeq" id="WP_060528395.1">
    <property type="nucleotide sequence ID" value="NZ_KQ556904.1"/>
</dbReference>
<feature type="binding site" evidence="8">
    <location>
        <position position="101"/>
    </location>
    <ligand>
        <name>GTP</name>
        <dbReference type="ChEBI" id="CHEBI:37565"/>
    </ligand>
</feature>
<evidence type="ECO:0000259" key="9">
    <source>
        <dbReference type="Pfam" id="PF12804"/>
    </source>
</evidence>
<comment type="caution">
    <text evidence="8">Lacks conserved residue(s) required for the propagation of feature annotation.</text>
</comment>
<keyword evidence="13" id="KW-1185">Reference proteome</keyword>
<keyword evidence="2 8" id="KW-0808">Transferase</keyword>
<comment type="subcellular location">
    <subcellularLocation>
        <location evidence="8">Cytoplasm</location>
    </subcellularLocation>
</comment>
<comment type="similarity">
    <text evidence="8">Belongs to the MobA family.</text>
</comment>
<dbReference type="PANTHER" id="PTHR19136:SF81">
    <property type="entry name" value="MOLYBDENUM COFACTOR GUANYLYLTRANSFERASE"/>
    <property type="match status" value="1"/>
</dbReference>
<sequence>MGNTHAITAVILAGGQASRMGGNDKGLQMMHGQRLIDHVIEAIEQQADHLIISANRNLEHYRALGFPVFPDSIQDYAGPLAGMLAAFDACDSEMILTVPCDTPLLPRDLATRLLQCLEAQTADLCCPHDGERLHPVISLIRRRVQPAMADYFNQGGRAVYRWFKTQKLAQADFSDCPKRFTNVNTRAQLLQLEQQLSRQNPGD</sequence>